<name>E8K313_9STRE</name>
<dbReference type="EMBL" id="AEVD01000022">
    <property type="protein sequence ID" value="EFX35782.1"/>
    <property type="molecule type" value="Genomic_DNA"/>
</dbReference>
<sequence>MKYKEIGAEMKKGKISSIIGLLFASSFLIRTVVIHQMRASKKQESEKIAAVQEFIKSQEQAEAEKRKDTFKDILGNGSGTSEPRPSYDKTIFVNNQYNIGVRDGAYYLLTLSSNKELLLEGVDNAYALAVKNEDKNKQEVAMVVHKDGAWHIINGEGEVTTTLDRQYITAHTKLVIKNNTVDFE</sequence>
<evidence type="ECO:0000256" key="1">
    <source>
        <dbReference type="SAM" id="MobiDB-lite"/>
    </source>
</evidence>
<evidence type="ECO:0000313" key="4">
    <source>
        <dbReference type="Proteomes" id="UP000002815"/>
    </source>
</evidence>
<dbReference type="eggNOG" id="ENOG5030NG8">
    <property type="taxonomic scope" value="Bacteria"/>
</dbReference>
<dbReference type="HOGENOM" id="CLU_126033_0_0_9"/>
<gene>
    <name evidence="3" type="ORF">HMPREF9423_1876</name>
</gene>
<keyword evidence="2" id="KW-1133">Transmembrane helix</keyword>
<feature type="region of interest" description="Disordered" evidence="1">
    <location>
        <begin position="66"/>
        <end position="87"/>
    </location>
</feature>
<evidence type="ECO:0000256" key="2">
    <source>
        <dbReference type="SAM" id="Phobius"/>
    </source>
</evidence>
<organism evidence="3 4">
    <name type="scientific">Streptococcus infantis ATCC 700779</name>
    <dbReference type="NCBI Taxonomy" id="889204"/>
    <lineage>
        <taxon>Bacteria</taxon>
        <taxon>Bacillati</taxon>
        <taxon>Bacillota</taxon>
        <taxon>Bacilli</taxon>
        <taxon>Lactobacillales</taxon>
        <taxon>Streptococcaceae</taxon>
        <taxon>Streptococcus</taxon>
    </lineage>
</organism>
<dbReference type="Proteomes" id="UP000002815">
    <property type="component" value="Unassembled WGS sequence"/>
</dbReference>
<reference evidence="3 4" key="1">
    <citation type="submission" date="2010-12" db="EMBL/GenBank/DDBJ databases">
        <authorList>
            <person name="Muzny D."/>
            <person name="Qin X."/>
            <person name="Deng J."/>
            <person name="Jiang H."/>
            <person name="Liu Y."/>
            <person name="Qu J."/>
            <person name="Song X.-Z."/>
            <person name="Zhang L."/>
            <person name="Thornton R."/>
            <person name="Coyle M."/>
            <person name="Francisco L."/>
            <person name="Jackson L."/>
            <person name="Javaid M."/>
            <person name="Korchina V."/>
            <person name="Kovar C."/>
            <person name="Mata R."/>
            <person name="Mathew T."/>
            <person name="Ngo R."/>
            <person name="Nguyen L."/>
            <person name="Nguyen N."/>
            <person name="Okwuonu G."/>
            <person name="Ongeri F."/>
            <person name="Pham C."/>
            <person name="Simmons D."/>
            <person name="Wilczek-Boney K."/>
            <person name="Hale W."/>
            <person name="Jakkamsetti A."/>
            <person name="Pham P."/>
            <person name="Ruth R."/>
            <person name="San Lucas F."/>
            <person name="Warren J."/>
            <person name="Zhang J."/>
            <person name="Zhao Z."/>
            <person name="Zhou C."/>
            <person name="Zhu D."/>
            <person name="Lee S."/>
            <person name="Bess C."/>
            <person name="Blankenburg K."/>
            <person name="Forbes L."/>
            <person name="Fu Q."/>
            <person name="Gubbala S."/>
            <person name="Hirani K."/>
            <person name="Jayaseelan J.C."/>
            <person name="Lara F."/>
            <person name="Munidasa M."/>
            <person name="Palculict T."/>
            <person name="Patil S."/>
            <person name="Pu L.-L."/>
            <person name="Saada N."/>
            <person name="Tang L."/>
            <person name="Weissenberger G."/>
            <person name="Zhu Y."/>
            <person name="Hemphill L."/>
            <person name="Shang Y."/>
            <person name="Youmans B."/>
            <person name="Ayvaz T."/>
            <person name="Ross M."/>
            <person name="Santibanez J."/>
            <person name="Aqrawi P."/>
            <person name="Gross S."/>
            <person name="Joshi V."/>
            <person name="Fowler G."/>
            <person name="Nazareth L."/>
            <person name="Reid J."/>
            <person name="Worley K."/>
            <person name="Petrosino J."/>
            <person name="Highlander S."/>
            <person name="Gibbs R."/>
        </authorList>
    </citation>
    <scope>NUCLEOTIDE SEQUENCE [LARGE SCALE GENOMIC DNA]</scope>
    <source>
        <strain evidence="3 4">ATCC 700779</strain>
    </source>
</reference>
<keyword evidence="2" id="KW-0472">Membrane</keyword>
<comment type="caution">
    <text evidence="3">The sequence shown here is derived from an EMBL/GenBank/DDBJ whole genome shotgun (WGS) entry which is preliminary data.</text>
</comment>
<evidence type="ECO:0000313" key="3">
    <source>
        <dbReference type="EMBL" id="EFX35782.1"/>
    </source>
</evidence>
<proteinExistence type="predicted"/>
<keyword evidence="4" id="KW-1185">Reference proteome</keyword>
<dbReference type="AlphaFoldDB" id="E8K313"/>
<protein>
    <submittedName>
        <fullName evidence="3">Uncharacterized protein</fullName>
    </submittedName>
</protein>
<feature type="transmembrane region" description="Helical" evidence="2">
    <location>
        <begin position="15"/>
        <end position="33"/>
    </location>
</feature>
<keyword evidence="2" id="KW-0812">Transmembrane</keyword>
<accession>E8K313</accession>